<feature type="transmembrane region" description="Helical" evidence="7">
    <location>
        <begin position="54"/>
        <end position="74"/>
    </location>
</feature>
<proteinExistence type="predicted"/>
<organism evidence="8 9">
    <name type="scientific">Gulosibacter chungangensis</name>
    <dbReference type="NCBI Taxonomy" id="979746"/>
    <lineage>
        <taxon>Bacteria</taxon>
        <taxon>Bacillati</taxon>
        <taxon>Actinomycetota</taxon>
        <taxon>Actinomycetes</taxon>
        <taxon>Micrococcales</taxon>
        <taxon>Microbacteriaceae</taxon>
        <taxon>Gulosibacter</taxon>
    </lineage>
</organism>
<keyword evidence="4 7" id="KW-1133">Transmembrane helix</keyword>
<protein>
    <submittedName>
        <fullName evidence="8">ABC transporter permease</fullName>
    </submittedName>
</protein>
<evidence type="ECO:0000256" key="2">
    <source>
        <dbReference type="ARBA" id="ARBA00022475"/>
    </source>
</evidence>
<name>A0A7J5BA34_9MICO</name>
<evidence type="ECO:0000313" key="9">
    <source>
        <dbReference type="Proteomes" id="UP000433493"/>
    </source>
</evidence>
<keyword evidence="5 7" id="KW-0472">Membrane</keyword>
<evidence type="ECO:0000256" key="6">
    <source>
        <dbReference type="SAM" id="MobiDB-lite"/>
    </source>
</evidence>
<comment type="subcellular location">
    <subcellularLocation>
        <location evidence="1">Cell membrane</location>
        <topology evidence="1">Multi-pass membrane protein</topology>
    </subcellularLocation>
</comment>
<dbReference type="GO" id="GO:0022857">
    <property type="term" value="F:transmembrane transporter activity"/>
    <property type="evidence" value="ECO:0007669"/>
    <property type="project" value="InterPro"/>
</dbReference>
<sequence length="358" mass="36651">MTSRGTSTEPTATNSRLESSTAVSPQDPAPTTGVLLTAPQPRLLKFGAAFAKIWTSYGIFLILGVLVVGLAIATPTFLTTNNLLNVGGQIAVMGFISLGVLLTVITGNVDLTVGAMVGLAGAIMAMIGLGMPAPVALAGGLVLGFAVGIINGYLSTRGKNLSVIVTLAGMSIIQGVTLLITNGQPVYGFDNALNWLGFGTVFNIPVSLIALVLTSIILSLFLQRTRWGREFYAVGGNAEAARLAGIPINRRVMLAFVLSAILAVIGGLVLLGRVASAQPSAGVGMELNAVGAVLIGGASLNGGAGKVMNTLAGVLILGLITNGINLLNINGFVAYVVIGVVILFAILMNQWERKGGIR</sequence>
<dbReference type="AlphaFoldDB" id="A0A7J5BA34"/>
<feature type="transmembrane region" description="Helical" evidence="7">
    <location>
        <begin position="111"/>
        <end position="129"/>
    </location>
</feature>
<feature type="transmembrane region" description="Helical" evidence="7">
    <location>
        <begin position="281"/>
        <end position="300"/>
    </location>
</feature>
<dbReference type="EMBL" id="WBKB01000005">
    <property type="protein sequence ID" value="KAB1642706.1"/>
    <property type="molecule type" value="Genomic_DNA"/>
</dbReference>
<evidence type="ECO:0000256" key="1">
    <source>
        <dbReference type="ARBA" id="ARBA00004651"/>
    </source>
</evidence>
<feature type="transmembrane region" description="Helical" evidence="7">
    <location>
        <begin position="332"/>
        <end position="351"/>
    </location>
</feature>
<dbReference type="Proteomes" id="UP000433493">
    <property type="component" value="Unassembled WGS sequence"/>
</dbReference>
<keyword evidence="9" id="KW-1185">Reference proteome</keyword>
<reference evidence="8 9" key="1">
    <citation type="submission" date="2019-09" db="EMBL/GenBank/DDBJ databases">
        <title>Phylogeny of genus Pseudoclavibacter and closely related genus.</title>
        <authorList>
            <person name="Li Y."/>
        </authorList>
    </citation>
    <scope>NUCLEOTIDE SEQUENCE [LARGE SCALE GENOMIC DNA]</scope>
    <source>
        <strain evidence="8 9">KCTC 13959</strain>
    </source>
</reference>
<keyword evidence="2" id="KW-1003">Cell membrane</keyword>
<dbReference type="OrthoDB" id="9808136at2"/>
<dbReference type="GO" id="GO:0005886">
    <property type="term" value="C:plasma membrane"/>
    <property type="evidence" value="ECO:0007669"/>
    <property type="project" value="UniProtKB-SubCell"/>
</dbReference>
<keyword evidence="3 7" id="KW-0812">Transmembrane</keyword>
<evidence type="ECO:0000256" key="7">
    <source>
        <dbReference type="SAM" id="Phobius"/>
    </source>
</evidence>
<feature type="transmembrane region" description="Helical" evidence="7">
    <location>
        <begin position="135"/>
        <end position="154"/>
    </location>
</feature>
<dbReference type="Pfam" id="PF02653">
    <property type="entry name" value="BPD_transp_2"/>
    <property type="match status" value="1"/>
</dbReference>
<dbReference type="RefSeq" id="WP_158052508.1">
    <property type="nucleotide sequence ID" value="NZ_WBKB01000005.1"/>
</dbReference>
<feature type="transmembrane region" description="Helical" evidence="7">
    <location>
        <begin position="161"/>
        <end position="181"/>
    </location>
</feature>
<accession>A0A7J5BA34</accession>
<feature type="region of interest" description="Disordered" evidence="6">
    <location>
        <begin position="1"/>
        <end position="31"/>
    </location>
</feature>
<dbReference type="InterPro" id="IPR001851">
    <property type="entry name" value="ABC_transp_permease"/>
</dbReference>
<feature type="compositionally biased region" description="Polar residues" evidence="6">
    <location>
        <begin position="1"/>
        <end position="24"/>
    </location>
</feature>
<gene>
    <name evidence="8" type="ORF">F8O05_09610</name>
</gene>
<comment type="caution">
    <text evidence="8">The sequence shown here is derived from an EMBL/GenBank/DDBJ whole genome shotgun (WGS) entry which is preliminary data.</text>
</comment>
<evidence type="ECO:0000256" key="4">
    <source>
        <dbReference type="ARBA" id="ARBA00022989"/>
    </source>
</evidence>
<feature type="transmembrane region" description="Helical" evidence="7">
    <location>
        <begin position="252"/>
        <end position="275"/>
    </location>
</feature>
<feature type="transmembrane region" description="Helical" evidence="7">
    <location>
        <begin position="86"/>
        <end position="104"/>
    </location>
</feature>
<dbReference type="PANTHER" id="PTHR32196">
    <property type="entry name" value="ABC TRANSPORTER PERMEASE PROTEIN YPHD-RELATED-RELATED"/>
    <property type="match status" value="1"/>
</dbReference>
<evidence type="ECO:0000256" key="3">
    <source>
        <dbReference type="ARBA" id="ARBA00022692"/>
    </source>
</evidence>
<dbReference type="CDD" id="cd06579">
    <property type="entry name" value="TM_PBP1_transp_AraH_like"/>
    <property type="match status" value="1"/>
</dbReference>
<feature type="transmembrane region" description="Helical" evidence="7">
    <location>
        <begin position="201"/>
        <end position="222"/>
    </location>
</feature>
<evidence type="ECO:0000313" key="8">
    <source>
        <dbReference type="EMBL" id="KAB1642706.1"/>
    </source>
</evidence>
<evidence type="ECO:0000256" key="5">
    <source>
        <dbReference type="ARBA" id="ARBA00023136"/>
    </source>
</evidence>